<name>I0EL76_HELC0</name>
<evidence type="ECO:0000313" key="2">
    <source>
        <dbReference type="EMBL" id="AFI03695.1"/>
    </source>
</evidence>
<evidence type="ECO:0000313" key="3">
    <source>
        <dbReference type="Proteomes" id="UP000005010"/>
    </source>
</evidence>
<organism evidence="2 3">
    <name type="scientific">Helicobacter cetorum (strain ATCC BAA-429 / MIT 00-7128)</name>
    <dbReference type="NCBI Taxonomy" id="182217"/>
    <lineage>
        <taxon>Bacteria</taxon>
        <taxon>Pseudomonadati</taxon>
        <taxon>Campylobacterota</taxon>
        <taxon>Epsilonproteobacteria</taxon>
        <taxon>Campylobacterales</taxon>
        <taxon>Helicobacteraceae</taxon>
        <taxon>Helicobacter</taxon>
    </lineage>
</organism>
<dbReference type="AlphaFoldDB" id="I0EL76"/>
<sequence>MPKNNKYYKKDNEFHSTATHRKLTGGARNNCEMKEMGGQKVVMECAKLTPKLIELVIKQDEQIIKQGEQINSLKQIIMALSPIIYEKMQRNFK</sequence>
<dbReference type="STRING" id="182217.HCW_02050"/>
<gene>
    <name evidence="2" type="ordered locus">HCW_02050</name>
</gene>
<dbReference type="Proteomes" id="UP000005010">
    <property type="component" value="Chromosome"/>
</dbReference>
<accession>I0EL76</accession>
<evidence type="ECO:0000256" key="1">
    <source>
        <dbReference type="SAM" id="MobiDB-lite"/>
    </source>
</evidence>
<dbReference type="EMBL" id="CP003479">
    <property type="protein sequence ID" value="AFI03695.1"/>
    <property type="molecule type" value="Genomic_DNA"/>
</dbReference>
<dbReference type="RefSeq" id="WP_014660567.1">
    <property type="nucleotide sequence ID" value="NC_017737.1"/>
</dbReference>
<reference evidence="3" key="1">
    <citation type="submission" date="2012-04" db="EMBL/GenBank/DDBJ databases">
        <title>Complete genome sequence of Helicobacter cetorum strain MIT 00-7128.</title>
        <authorList>
            <person name="Kersulyte D."/>
            <person name="Berg D.E."/>
        </authorList>
    </citation>
    <scope>NUCLEOTIDE SEQUENCE [LARGE SCALE GENOMIC DNA]</scope>
    <source>
        <strain evidence="3">MIT 00-7128</strain>
    </source>
</reference>
<protein>
    <submittedName>
        <fullName evidence="2">Uncharacterized protein</fullName>
    </submittedName>
</protein>
<dbReference type="HOGENOM" id="CLU_2395657_0_0_7"/>
<dbReference type="KEGG" id="hce:HCW_02050"/>
<feature type="region of interest" description="Disordered" evidence="1">
    <location>
        <begin position="1"/>
        <end position="30"/>
    </location>
</feature>
<proteinExistence type="predicted"/>
<dbReference type="PATRIC" id="fig|182217.3.peg.426"/>
<keyword evidence="3" id="KW-1185">Reference proteome</keyword>